<sequence length="318" mass="35171">MAGRKNYDIIIVGAGTAGLTAGIFCRMRKFSTLTIDLKEPGGQMTSIYPSKPVMDYPSYDLVLAVELADSIIKQTKKLGIDFILGERVEEILTVSDGFDVVTSDVRYKAKAVVLAMGIGLFNQRELGVIGEREFTGRGVIHGIPKINTAKDKRVLCVGGGNSSLEVALAVKDIAKEVTLIHRSKSFEAYEFYKESIMNSQVKVKFHTELKEILGEEKVNEVILFNREDEKYEKLKVDLVVINIGLVPNFKKLRDWNLEVDNAGIKVDSEMRTSREGIFACGDMVSYPGKLKLLISASGEGSIAAESAFKYIQKKNQEG</sequence>
<comment type="subunit">
    <text evidence="5">Homodimer.</text>
</comment>
<proteinExistence type="inferred from homology"/>
<comment type="cofactor">
    <cofactor evidence="5">
        <name>FAD</name>
        <dbReference type="ChEBI" id="CHEBI:57692"/>
    </cofactor>
    <text evidence="5">Binds 1 FAD per subunit.</text>
</comment>
<keyword evidence="6" id="KW-1133">Transmembrane helix</keyword>
<name>A0A1F7RA46_9BACT</name>
<feature type="binding site" evidence="5">
    <location>
        <position position="43"/>
    </location>
    <ligand>
        <name>FAD</name>
        <dbReference type="ChEBI" id="CHEBI:57692"/>
    </ligand>
</feature>
<dbReference type="Pfam" id="PF07992">
    <property type="entry name" value="Pyr_redox_2"/>
    <property type="match status" value="1"/>
</dbReference>
<keyword evidence="6" id="KW-0472">Membrane</keyword>
<dbReference type="PRINTS" id="PR00469">
    <property type="entry name" value="PNDRDTASEII"/>
</dbReference>
<feature type="domain" description="FAD/NAD(P)-binding" evidence="7">
    <location>
        <begin position="7"/>
        <end position="300"/>
    </location>
</feature>
<evidence type="ECO:0000256" key="4">
    <source>
        <dbReference type="ARBA" id="ARBA00023002"/>
    </source>
</evidence>
<dbReference type="GO" id="GO:0004324">
    <property type="term" value="F:ferredoxin-NADP+ reductase activity"/>
    <property type="evidence" value="ECO:0007669"/>
    <property type="project" value="UniProtKB-UniRule"/>
</dbReference>
<organism evidence="8 9">
    <name type="scientific">Candidatus Schekmanbacteria bacterium GWA2_38_11</name>
    <dbReference type="NCBI Taxonomy" id="1817876"/>
    <lineage>
        <taxon>Bacteria</taxon>
        <taxon>Candidatus Schekmaniibacteriota</taxon>
    </lineage>
</organism>
<accession>A0A1F7RA46</accession>
<keyword evidence="4 5" id="KW-0560">Oxidoreductase</keyword>
<keyword evidence="6" id="KW-0812">Transmembrane</keyword>
<keyword evidence="3 5" id="KW-0521">NADP</keyword>
<comment type="similarity">
    <text evidence="5">Belongs to the ferredoxin--NADP reductase type 2 family.</text>
</comment>
<dbReference type="GO" id="GO:0050661">
    <property type="term" value="F:NADP binding"/>
    <property type="evidence" value="ECO:0007669"/>
    <property type="project" value="UniProtKB-UniRule"/>
</dbReference>
<feature type="binding site" evidence="5">
    <location>
        <position position="36"/>
    </location>
    <ligand>
        <name>FAD</name>
        <dbReference type="ChEBI" id="CHEBI:57692"/>
    </ligand>
</feature>
<dbReference type="SUPFAM" id="SSF51905">
    <property type="entry name" value="FAD/NAD(P)-binding domain"/>
    <property type="match status" value="1"/>
</dbReference>
<dbReference type="AlphaFoldDB" id="A0A1F7RA46"/>
<dbReference type="GO" id="GO:0050660">
    <property type="term" value="F:flavin adenine dinucleotide binding"/>
    <property type="evidence" value="ECO:0007669"/>
    <property type="project" value="UniProtKB-UniRule"/>
</dbReference>
<dbReference type="InterPro" id="IPR050097">
    <property type="entry name" value="Ferredoxin-NADP_redctase_2"/>
</dbReference>
<dbReference type="InterPro" id="IPR022890">
    <property type="entry name" value="Fd--NADP_Rdtase_type_2"/>
</dbReference>
<keyword evidence="1 5" id="KW-0285">Flavoprotein</keyword>
<dbReference type="Gene3D" id="3.50.50.60">
    <property type="entry name" value="FAD/NAD(P)-binding domain"/>
    <property type="match status" value="2"/>
</dbReference>
<feature type="binding site" evidence="5">
    <location>
        <position position="282"/>
    </location>
    <ligand>
        <name>FAD</name>
        <dbReference type="ChEBI" id="CHEBI:57692"/>
    </ligand>
</feature>
<evidence type="ECO:0000256" key="1">
    <source>
        <dbReference type="ARBA" id="ARBA00022630"/>
    </source>
</evidence>
<dbReference type="InterPro" id="IPR023753">
    <property type="entry name" value="FAD/NAD-binding_dom"/>
</dbReference>
<evidence type="ECO:0000256" key="6">
    <source>
        <dbReference type="SAM" id="Phobius"/>
    </source>
</evidence>
<gene>
    <name evidence="8" type="ORF">A2042_02590</name>
</gene>
<feature type="binding site" evidence="5">
    <location>
        <position position="48"/>
    </location>
    <ligand>
        <name>FAD</name>
        <dbReference type="ChEBI" id="CHEBI:57692"/>
    </ligand>
</feature>
<dbReference type="PRINTS" id="PR00368">
    <property type="entry name" value="FADPNR"/>
</dbReference>
<dbReference type="PANTHER" id="PTHR48105">
    <property type="entry name" value="THIOREDOXIN REDUCTASE 1-RELATED-RELATED"/>
    <property type="match status" value="1"/>
</dbReference>
<evidence type="ECO:0000313" key="8">
    <source>
        <dbReference type="EMBL" id="OGL38291.1"/>
    </source>
</evidence>
<feature type="transmembrane region" description="Helical" evidence="6">
    <location>
        <begin position="6"/>
        <end position="25"/>
    </location>
</feature>
<protein>
    <recommendedName>
        <fullName evidence="5">Ferredoxin--NADP reductase</fullName>
        <shortName evidence="5">FNR</shortName>
        <shortName evidence="5">Fd-NADP(+) reductase</shortName>
        <ecNumber evidence="5">1.18.1.2</ecNumber>
    </recommendedName>
</protein>
<dbReference type="HAMAP" id="MF_01685">
    <property type="entry name" value="FENR2"/>
    <property type="match status" value="1"/>
</dbReference>
<dbReference type="Proteomes" id="UP000178526">
    <property type="component" value="Unassembled WGS sequence"/>
</dbReference>
<evidence type="ECO:0000313" key="9">
    <source>
        <dbReference type="Proteomes" id="UP000178526"/>
    </source>
</evidence>
<feature type="binding site" evidence="5">
    <location>
        <position position="121"/>
    </location>
    <ligand>
        <name>FAD</name>
        <dbReference type="ChEBI" id="CHEBI:57692"/>
    </ligand>
</feature>
<comment type="catalytic activity">
    <reaction evidence="5">
        <text>2 reduced [2Fe-2S]-[ferredoxin] + NADP(+) + H(+) = 2 oxidized [2Fe-2S]-[ferredoxin] + NADPH</text>
        <dbReference type="Rhea" id="RHEA:20125"/>
        <dbReference type="Rhea" id="RHEA-COMP:10000"/>
        <dbReference type="Rhea" id="RHEA-COMP:10001"/>
        <dbReference type="ChEBI" id="CHEBI:15378"/>
        <dbReference type="ChEBI" id="CHEBI:33737"/>
        <dbReference type="ChEBI" id="CHEBI:33738"/>
        <dbReference type="ChEBI" id="CHEBI:57783"/>
        <dbReference type="ChEBI" id="CHEBI:58349"/>
        <dbReference type="EC" id="1.18.1.2"/>
    </reaction>
</comment>
<keyword evidence="2 5" id="KW-0274">FAD</keyword>
<dbReference type="EC" id="1.18.1.2" evidence="5"/>
<feature type="binding site" evidence="5">
    <location>
        <position position="88"/>
    </location>
    <ligand>
        <name>FAD</name>
        <dbReference type="ChEBI" id="CHEBI:57692"/>
    </ligand>
</feature>
<evidence type="ECO:0000259" key="7">
    <source>
        <dbReference type="Pfam" id="PF07992"/>
    </source>
</evidence>
<comment type="caution">
    <text evidence="8">The sequence shown here is derived from an EMBL/GenBank/DDBJ whole genome shotgun (WGS) entry which is preliminary data.</text>
</comment>
<evidence type="ECO:0000256" key="5">
    <source>
        <dbReference type="HAMAP-Rule" id="MF_01685"/>
    </source>
</evidence>
<comment type="caution">
    <text evidence="5">Lacks conserved residue(s) required for the propagation of feature annotation.</text>
</comment>
<reference evidence="8 9" key="1">
    <citation type="journal article" date="2016" name="Nat. Commun.">
        <title>Thousands of microbial genomes shed light on interconnected biogeochemical processes in an aquifer system.</title>
        <authorList>
            <person name="Anantharaman K."/>
            <person name="Brown C.T."/>
            <person name="Hug L.A."/>
            <person name="Sharon I."/>
            <person name="Castelle C.J."/>
            <person name="Probst A.J."/>
            <person name="Thomas B.C."/>
            <person name="Singh A."/>
            <person name="Wilkins M.J."/>
            <person name="Karaoz U."/>
            <person name="Brodie E.L."/>
            <person name="Williams K.H."/>
            <person name="Hubbard S.S."/>
            <person name="Banfield J.F."/>
        </authorList>
    </citation>
    <scope>NUCLEOTIDE SEQUENCE [LARGE SCALE GENOMIC DNA]</scope>
</reference>
<dbReference type="EMBL" id="MGDB01000151">
    <property type="protein sequence ID" value="OGL38291.1"/>
    <property type="molecule type" value="Genomic_DNA"/>
</dbReference>
<evidence type="ECO:0000256" key="2">
    <source>
        <dbReference type="ARBA" id="ARBA00022827"/>
    </source>
</evidence>
<evidence type="ECO:0000256" key="3">
    <source>
        <dbReference type="ARBA" id="ARBA00022857"/>
    </source>
</evidence>
<dbReference type="InterPro" id="IPR036188">
    <property type="entry name" value="FAD/NAD-bd_sf"/>
</dbReference>